<name>Q6IHM8_DROME</name>
<feature type="compositionally biased region" description="Low complexity" evidence="1">
    <location>
        <begin position="92"/>
        <end position="104"/>
    </location>
</feature>
<organism evidence="2">
    <name type="scientific">Drosophila melanogaster</name>
    <name type="common">Fruit fly</name>
    <dbReference type="NCBI Taxonomy" id="7227"/>
    <lineage>
        <taxon>Eukaryota</taxon>
        <taxon>Metazoa</taxon>
        <taxon>Ecdysozoa</taxon>
        <taxon>Arthropoda</taxon>
        <taxon>Hexapoda</taxon>
        <taxon>Insecta</taxon>
        <taxon>Pterygota</taxon>
        <taxon>Neoptera</taxon>
        <taxon>Endopterygota</taxon>
        <taxon>Diptera</taxon>
        <taxon>Brachycera</taxon>
        <taxon>Muscomorpha</taxon>
        <taxon>Ephydroidea</taxon>
        <taxon>Drosophilidae</taxon>
        <taxon>Drosophila</taxon>
        <taxon>Sophophora</taxon>
    </lineage>
</organism>
<feature type="compositionally biased region" description="Basic and acidic residues" evidence="1">
    <location>
        <begin position="24"/>
        <end position="33"/>
    </location>
</feature>
<feature type="compositionally biased region" description="Pro residues" evidence="1">
    <location>
        <begin position="60"/>
        <end position="74"/>
    </location>
</feature>
<proteinExistence type="predicted"/>
<gene>
    <name evidence="2" type="ORF">HDC02141</name>
</gene>
<dbReference type="AlphaFoldDB" id="Q6IHM8"/>
<reference evidence="2" key="1">
    <citation type="journal article" date="2003" name="Genome Biol.">
        <title>An integrated gene annotation and transcriptional profiling approach towards the full gene content of the Drosophila genome.</title>
        <authorList>
            <person name="Hild M."/>
            <person name="Beckmann B."/>
            <person name="Haas S.A."/>
            <person name="Koch B."/>
            <person name="Solovyev V."/>
            <person name="Busold C."/>
            <person name="Fellenberg K."/>
            <person name="Boutros M."/>
            <person name="Vingron M."/>
            <person name="Sauer F."/>
            <person name="Hoheisel J.D."/>
            <person name="Paro R."/>
        </authorList>
    </citation>
    <scope>NUCLEOTIDE SEQUENCE</scope>
</reference>
<protein>
    <submittedName>
        <fullName evidence="2">HDC02141</fullName>
    </submittedName>
</protein>
<evidence type="ECO:0000313" key="2">
    <source>
        <dbReference type="EMBL" id="DAA03587.1"/>
    </source>
</evidence>
<sequence>MEKDGDVARTGLKKRPLHTPRSPESQKARRELHANAATGKQPNKHENQIKPGEWRSLPGKDPPTDWPDCWPPSSPRTIDPHSNGQQARAKSQLTTHNTQLTTNNKPQRHCRCWTEHSELATAATFIKNVISSENSLACKWKRKVWKEPGRFFGSMIEKDLIPSLNV</sequence>
<accession>Q6IHM8</accession>
<feature type="compositionally biased region" description="Polar residues" evidence="1">
    <location>
        <begin position="80"/>
        <end position="91"/>
    </location>
</feature>
<feature type="region of interest" description="Disordered" evidence="1">
    <location>
        <begin position="1"/>
        <end position="104"/>
    </location>
</feature>
<evidence type="ECO:0000256" key="1">
    <source>
        <dbReference type="SAM" id="MobiDB-lite"/>
    </source>
</evidence>
<dbReference type="EMBL" id="BK003388">
    <property type="protein sequence ID" value="DAA03587.1"/>
    <property type="molecule type" value="Genomic_DNA"/>
</dbReference>